<evidence type="ECO:0000313" key="9">
    <source>
        <dbReference type="Proteomes" id="UP000192738"/>
    </source>
</evidence>
<keyword evidence="5 7" id="KW-1133">Transmembrane helix</keyword>
<evidence type="ECO:0000256" key="2">
    <source>
        <dbReference type="ARBA" id="ARBA00022475"/>
    </source>
</evidence>
<evidence type="ECO:0000256" key="7">
    <source>
        <dbReference type="HAMAP-Rule" id="MF_01147"/>
    </source>
</evidence>
<sequence>MQPILFTIGEFEVRAWGLMVALGVLAGLWLATRLGKNSEFTEDILQEYVVYGLFAGLLGARLWEVAFSWEQYAANPLHALMFWEGGLSIQGAVIANVLLALRYFPRKGLSFRRFVDIGAPALILGQAIGRIGCLFNGDAYGKPTDAWYGVVYQPGTPAYAAWGNVPLVPAELFEAGLDVFILWVLLYLFPRKKFDGQVALAYFVLYSLARFGLEFLRTDSLLIGGLKAAQLTALLTALAAGLLWAWCATQTKEVIREVGHIRNLDRKKAKGCRE</sequence>
<comment type="similarity">
    <text evidence="1 7">Belongs to the Lgt family.</text>
</comment>
<feature type="transmembrane region" description="Helical" evidence="7">
    <location>
        <begin position="228"/>
        <end position="246"/>
    </location>
</feature>
<feature type="transmembrane region" description="Helical" evidence="7">
    <location>
        <begin position="15"/>
        <end position="32"/>
    </location>
</feature>
<evidence type="ECO:0000256" key="5">
    <source>
        <dbReference type="ARBA" id="ARBA00022989"/>
    </source>
</evidence>
<dbReference type="HAMAP" id="MF_01147">
    <property type="entry name" value="Lgt"/>
    <property type="match status" value="1"/>
</dbReference>
<gene>
    <name evidence="7" type="primary">lgt</name>
    <name evidence="8" type="ORF">SAMN04488500_10362</name>
</gene>
<keyword evidence="6 7" id="KW-0472">Membrane</keyword>
<feature type="transmembrane region" description="Helical" evidence="7">
    <location>
        <begin position="196"/>
        <end position="216"/>
    </location>
</feature>
<dbReference type="PANTHER" id="PTHR30589:SF0">
    <property type="entry name" value="PHOSPHATIDYLGLYCEROL--PROLIPOPROTEIN DIACYLGLYCERYL TRANSFERASE"/>
    <property type="match status" value="1"/>
</dbReference>
<dbReference type="InterPro" id="IPR001640">
    <property type="entry name" value="Lgt"/>
</dbReference>
<organism evidence="8 9">
    <name type="scientific">Sporomusa malonica</name>
    <dbReference type="NCBI Taxonomy" id="112901"/>
    <lineage>
        <taxon>Bacteria</taxon>
        <taxon>Bacillati</taxon>
        <taxon>Bacillota</taxon>
        <taxon>Negativicutes</taxon>
        <taxon>Selenomonadales</taxon>
        <taxon>Sporomusaceae</taxon>
        <taxon>Sporomusa</taxon>
    </lineage>
</organism>
<accession>A0A1W1Z7H5</accession>
<protein>
    <recommendedName>
        <fullName evidence="7">Phosphatidylglycerol--prolipoprotein diacylglyceryl transferase</fullName>
        <ecNumber evidence="7">2.5.1.145</ecNumber>
    </recommendedName>
</protein>
<feature type="transmembrane region" description="Helical" evidence="7">
    <location>
        <begin position="83"/>
        <end position="104"/>
    </location>
</feature>
<dbReference type="AlphaFoldDB" id="A0A1W1Z7H5"/>
<keyword evidence="3 7" id="KW-0808">Transferase</keyword>
<dbReference type="RefSeq" id="WP_084574420.1">
    <property type="nucleotide sequence ID" value="NZ_CP155572.1"/>
</dbReference>
<feature type="transmembrane region" description="Helical" evidence="7">
    <location>
        <begin position="44"/>
        <end position="63"/>
    </location>
</feature>
<name>A0A1W1Z7H5_9FIRM</name>
<evidence type="ECO:0000256" key="6">
    <source>
        <dbReference type="ARBA" id="ARBA00023136"/>
    </source>
</evidence>
<feature type="binding site" evidence="7">
    <location>
        <position position="130"/>
    </location>
    <ligand>
        <name>a 1,2-diacyl-sn-glycero-3-phospho-(1'-sn-glycerol)</name>
        <dbReference type="ChEBI" id="CHEBI:64716"/>
    </ligand>
</feature>
<evidence type="ECO:0000256" key="3">
    <source>
        <dbReference type="ARBA" id="ARBA00022679"/>
    </source>
</evidence>
<evidence type="ECO:0000256" key="4">
    <source>
        <dbReference type="ARBA" id="ARBA00022692"/>
    </source>
</evidence>
<comment type="subcellular location">
    <subcellularLocation>
        <location evidence="7">Cell membrane</location>
        <topology evidence="7">Multi-pass membrane protein</topology>
    </subcellularLocation>
</comment>
<keyword evidence="9" id="KW-1185">Reference proteome</keyword>
<dbReference type="Proteomes" id="UP000192738">
    <property type="component" value="Unassembled WGS sequence"/>
</dbReference>
<comment type="pathway">
    <text evidence="7">Protein modification; lipoprotein biosynthesis (diacylglyceryl transfer).</text>
</comment>
<comment type="catalytic activity">
    <reaction evidence="7">
        <text>L-cysteinyl-[prolipoprotein] + a 1,2-diacyl-sn-glycero-3-phospho-(1'-sn-glycerol) = an S-1,2-diacyl-sn-glyceryl-L-cysteinyl-[prolipoprotein] + sn-glycerol 1-phosphate + H(+)</text>
        <dbReference type="Rhea" id="RHEA:56712"/>
        <dbReference type="Rhea" id="RHEA-COMP:14679"/>
        <dbReference type="Rhea" id="RHEA-COMP:14680"/>
        <dbReference type="ChEBI" id="CHEBI:15378"/>
        <dbReference type="ChEBI" id="CHEBI:29950"/>
        <dbReference type="ChEBI" id="CHEBI:57685"/>
        <dbReference type="ChEBI" id="CHEBI:64716"/>
        <dbReference type="ChEBI" id="CHEBI:140658"/>
        <dbReference type="EC" id="2.5.1.145"/>
    </reaction>
</comment>
<proteinExistence type="inferred from homology"/>
<keyword evidence="4 7" id="KW-0812">Transmembrane</keyword>
<dbReference type="NCBIfam" id="TIGR00544">
    <property type="entry name" value="lgt"/>
    <property type="match status" value="1"/>
</dbReference>
<keyword evidence="2 7" id="KW-1003">Cell membrane</keyword>
<dbReference type="PANTHER" id="PTHR30589">
    <property type="entry name" value="PROLIPOPROTEIN DIACYLGLYCERYL TRANSFERASE"/>
    <property type="match status" value="1"/>
</dbReference>
<reference evidence="8 9" key="1">
    <citation type="submission" date="2017-04" db="EMBL/GenBank/DDBJ databases">
        <authorList>
            <person name="Afonso C.L."/>
            <person name="Miller P.J."/>
            <person name="Scott M.A."/>
            <person name="Spackman E."/>
            <person name="Goraichik I."/>
            <person name="Dimitrov K.M."/>
            <person name="Suarez D.L."/>
            <person name="Swayne D.E."/>
        </authorList>
    </citation>
    <scope>NUCLEOTIDE SEQUENCE [LARGE SCALE GENOMIC DNA]</scope>
    <source>
        <strain evidence="8 9">DSM 5090</strain>
    </source>
</reference>
<feature type="transmembrane region" description="Helical" evidence="7">
    <location>
        <begin position="172"/>
        <end position="190"/>
    </location>
</feature>
<keyword evidence="8" id="KW-0449">Lipoprotein</keyword>
<dbReference type="OrthoDB" id="871140at2"/>
<dbReference type="EC" id="2.5.1.145" evidence="7"/>
<dbReference type="GO" id="GO:0042158">
    <property type="term" value="P:lipoprotein biosynthetic process"/>
    <property type="evidence" value="ECO:0007669"/>
    <property type="project" value="UniProtKB-UniRule"/>
</dbReference>
<dbReference type="GO" id="GO:0008961">
    <property type="term" value="F:phosphatidylglycerol-prolipoprotein diacylglyceryl transferase activity"/>
    <property type="evidence" value="ECO:0007669"/>
    <property type="project" value="UniProtKB-UniRule"/>
</dbReference>
<dbReference type="GO" id="GO:0005886">
    <property type="term" value="C:plasma membrane"/>
    <property type="evidence" value="ECO:0007669"/>
    <property type="project" value="UniProtKB-SubCell"/>
</dbReference>
<evidence type="ECO:0000313" key="8">
    <source>
        <dbReference type="EMBL" id="SMC44355.1"/>
    </source>
</evidence>
<evidence type="ECO:0000256" key="1">
    <source>
        <dbReference type="ARBA" id="ARBA00007150"/>
    </source>
</evidence>
<dbReference type="STRING" id="112901.SAMN04488500_10362"/>
<dbReference type="UniPathway" id="UPA00664"/>
<dbReference type="EMBL" id="FWXI01000003">
    <property type="protein sequence ID" value="SMC44355.1"/>
    <property type="molecule type" value="Genomic_DNA"/>
</dbReference>
<comment type="function">
    <text evidence="7">Catalyzes the transfer of the diacylglyceryl group from phosphatidylglycerol to the sulfhydryl group of the N-terminal cysteine of a prolipoprotein, the first step in the formation of mature lipoproteins.</text>
</comment>
<dbReference type="Pfam" id="PF01790">
    <property type="entry name" value="LGT"/>
    <property type="match status" value="1"/>
</dbReference>